<keyword evidence="1 2" id="KW-0175">Coiled coil</keyword>
<name>G0U890_TRYVY</name>
<gene>
    <name evidence="3" type="ORF">TVY486_1011430</name>
</gene>
<proteinExistence type="predicted"/>
<dbReference type="EMBL" id="HE573026">
    <property type="protein sequence ID" value="CCC52100.1"/>
    <property type="molecule type" value="Genomic_DNA"/>
</dbReference>
<dbReference type="AlphaFoldDB" id="G0U890"/>
<evidence type="ECO:0000256" key="2">
    <source>
        <dbReference type="SAM" id="Coils"/>
    </source>
</evidence>
<dbReference type="VEuPathDB" id="TriTrypDB:TvY486_1011430"/>
<feature type="coiled-coil region" evidence="2">
    <location>
        <begin position="271"/>
        <end position="298"/>
    </location>
</feature>
<protein>
    <submittedName>
        <fullName evidence="3">Putative dynein light chain</fullName>
    </submittedName>
</protein>
<organism evidence="3">
    <name type="scientific">Trypanosoma vivax (strain Y486)</name>
    <dbReference type="NCBI Taxonomy" id="1055687"/>
    <lineage>
        <taxon>Eukaryota</taxon>
        <taxon>Discoba</taxon>
        <taxon>Euglenozoa</taxon>
        <taxon>Kinetoplastea</taxon>
        <taxon>Metakinetoplastina</taxon>
        <taxon>Trypanosomatida</taxon>
        <taxon>Trypanosomatidae</taxon>
        <taxon>Trypanosoma</taxon>
        <taxon>Duttonella</taxon>
    </lineage>
</organism>
<sequence>MSNSLLKVRTHVLHDVPFARSAEDDLMQQVCAPALQSPPPRRDADAQPCHTAADKGALVRFSCPAQNTQCGENVTRAIAPSNKVGNPAFRSAHPTTGLAAITSKSKFAWRLMREPSSHSNAATKAALLDHSSYKFSVAQPGHAVLPGLMTRLNDVESLLYTLLPPTRTVCEETGETVMQCVSAEPPSRVEVAKLHERLLQQLQKRRARVRGICPIRREIYAELFDELIREVTLDEPSRGVLLLRVRDELYQSLAAHQQLAERAMLFTSKQRGDKNTELDKLRVRLKELEEERETWLVRRRAAAVREEQLTQMYNEEYATRTKQYQDEAMYFRRANRQVSQRIKVETERANAHGIHVEAVQLEAGELNSVGEMDACC</sequence>
<dbReference type="Pfam" id="PF10211">
    <property type="entry name" value="Ax_dynein_light"/>
    <property type="match status" value="1"/>
</dbReference>
<dbReference type="GO" id="GO:0045504">
    <property type="term" value="F:dynein heavy chain binding"/>
    <property type="evidence" value="ECO:0007669"/>
    <property type="project" value="TreeGrafter"/>
</dbReference>
<dbReference type="PANTHER" id="PTHR13183">
    <property type="entry name" value="AXONEMAL INNER ARM DYNEIN LIGHT CHAIN 28"/>
    <property type="match status" value="1"/>
</dbReference>
<evidence type="ECO:0000256" key="1">
    <source>
        <dbReference type="ARBA" id="ARBA00023054"/>
    </source>
</evidence>
<evidence type="ECO:0000313" key="3">
    <source>
        <dbReference type="EMBL" id="CCC52100.1"/>
    </source>
</evidence>
<dbReference type="GO" id="GO:0005930">
    <property type="term" value="C:axoneme"/>
    <property type="evidence" value="ECO:0007669"/>
    <property type="project" value="TreeGrafter"/>
</dbReference>
<reference evidence="3" key="1">
    <citation type="journal article" date="2012" name="Proc. Natl. Acad. Sci. U.S.A.">
        <title>Antigenic diversity is generated by distinct evolutionary mechanisms in African trypanosome species.</title>
        <authorList>
            <person name="Jackson A.P."/>
            <person name="Berry A."/>
            <person name="Aslett M."/>
            <person name="Allison H.C."/>
            <person name="Burton P."/>
            <person name="Vavrova-Anderson J."/>
            <person name="Brown R."/>
            <person name="Browne H."/>
            <person name="Corton N."/>
            <person name="Hauser H."/>
            <person name="Gamble J."/>
            <person name="Gilderthorp R."/>
            <person name="Marcello L."/>
            <person name="McQuillan J."/>
            <person name="Otto T.D."/>
            <person name="Quail M.A."/>
            <person name="Sanders M.J."/>
            <person name="van Tonder A."/>
            <person name="Ginger M.L."/>
            <person name="Field M.C."/>
            <person name="Barry J.D."/>
            <person name="Hertz-Fowler C."/>
            <person name="Berriman M."/>
        </authorList>
    </citation>
    <scope>NUCLEOTIDE SEQUENCE</scope>
    <source>
        <strain evidence="3">Y486</strain>
    </source>
</reference>
<accession>G0U890</accession>
<dbReference type="OMA" id="MYFRRAN"/>
<dbReference type="InterPro" id="IPR019347">
    <property type="entry name" value="Axonemal_dynein_light_chain"/>
</dbReference>
<dbReference type="PANTHER" id="PTHR13183:SF3">
    <property type="entry name" value="KDA INNER DYNEIN ARM LIGHT CHAIN, AXONEMAL, PUTATIVE-RELATED"/>
    <property type="match status" value="1"/>
</dbReference>